<name>A0A5C6B0J4_9BACT</name>
<dbReference type="PANTHER" id="PTHR33525:SF4">
    <property type="entry name" value="CYCLIC DI-GMP PHOSPHODIESTERASE CDGJ"/>
    <property type="match status" value="1"/>
</dbReference>
<accession>A0A5C6B0J4</accession>
<dbReference type="PROSITE" id="PS50883">
    <property type="entry name" value="EAL"/>
    <property type="match status" value="1"/>
</dbReference>
<dbReference type="Pfam" id="PF08668">
    <property type="entry name" value="HDOD"/>
    <property type="match status" value="1"/>
</dbReference>
<dbReference type="RefSeq" id="WP_146520303.1">
    <property type="nucleotide sequence ID" value="NZ_CP151726.1"/>
</dbReference>
<feature type="domain" description="EAL" evidence="1">
    <location>
        <begin position="1"/>
        <end position="206"/>
    </location>
</feature>
<feature type="domain" description="HDOD" evidence="2">
    <location>
        <begin position="200"/>
        <end position="383"/>
    </location>
</feature>
<dbReference type="PROSITE" id="PS51833">
    <property type="entry name" value="HDOD"/>
    <property type="match status" value="1"/>
</dbReference>
<dbReference type="Gene3D" id="1.10.3210.10">
    <property type="entry name" value="Hypothetical protein af1432"/>
    <property type="match status" value="1"/>
</dbReference>
<gene>
    <name evidence="3" type="ORF">Pla52n_30240</name>
</gene>
<proteinExistence type="predicted"/>
<dbReference type="EMBL" id="SJPN01000003">
    <property type="protein sequence ID" value="TWU04979.1"/>
    <property type="molecule type" value="Genomic_DNA"/>
</dbReference>
<protein>
    <submittedName>
        <fullName evidence="3">HDOD domain protein</fullName>
    </submittedName>
</protein>
<organism evidence="3 4">
    <name type="scientific">Stieleria varia</name>
    <dbReference type="NCBI Taxonomy" id="2528005"/>
    <lineage>
        <taxon>Bacteria</taxon>
        <taxon>Pseudomonadati</taxon>
        <taxon>Planctomycetota</taxon>
        <taxon>Planctomycetia</taxon>
        <taxon>Pirellulales</taxon>
        <taxon>Pirellulaceae</taxon>
        <taxon>Stieleria</taxon>
    </lineage>
</organism>
<evidence type="ECO:0000313" key="4">
    <source>
        <dbReference type="Proteomes" id="UP000320176"/>
    </source>
</evidence>
<dbReference type="OrthoDB" id="9804751at2"/>
<reference evidence="3 4" key="1">
    <citation type="submission" date="2019-02" db="EMBL/GenBank/DDBJ databases">
        <title>Deep-cultivation of Planctomycetes and their phenomic and genomic characterization uncovers novel biology.</title>
        <authorList>
            <person name="Wiegand S."/>
            <person name="Jogler M."/>
            <person name="Boedeker C."/>
            <person name="Pinto D."/>
            <person name="Vollmers J."/>
            <person name="Rivas-Marin E."/>
            <person name="Kohn T."/>
            <person name="Peeters S.H."/>
            <person name="Heuer A."/>
            <person name="Rast P."/>
            <person name="Oberbeckmann S."/>
            <person name="Bunk B."/>
            <person name="Jeske O."/>
            <person name="Meyerdierks A."/>
            <person name="Storesund J.E."/>
            <person name="Kallscheuer N."/>
            <person name="Luecker S."/>
            <person name="Lage O.M."/>
            <person name="Pohl T."/>
            <person name="Merkel B.J."/>
            <person name="Hornburger P."/>
            <person name="Mueller R.-W."/>
            <person name="Bruemmer F."/>
            <person name="Labrenz M."/>
            <person name="Spormann A.M."/>
            <person name="Op Den Camp H."/>
            <person name="Overmann J."/>
            <person name="Amann R."/>
            <person name="Jetten M.S.M."/>
            <person name="Mascher T."/>
            <person name="Medema M.H."/>
            <person name="Devos D.P."/>
            <person name="Kaster A.-K."/>
            <person name="Ovreas L."/>
            <person name="Rohde M."/>
            <person name="Galperin M.Y."/>
            <person name="Jogler C."/>
        </authorList>
    </citation>
    <scope>NUCLEOTIDE SEQUENCE [LARGE SCALE GENOMIC DNA]</scope>
    <source>
        <strain evidence="3 4">Pla52n</strain>
    </source>
</reference>
<comment type="caution">
    <text evidence="3">The sequence shown here is derived from an EMBL/GenBank/DDBJ whole genome shotgun (WGS) entry which is preliminary data.</text>
</comment>
<dbReference type="PANTHER" id="PTHR33525">
    <property type="match status" value="1"/>
</dbReference>
<sequence>MDRALVGRQPIFSSSLDVYGYELLFRSGEENSARFCEGDRATANVILNTFTDIGLETLAGSKCAFINLTRNLLLARHLSCLPADRVVLEVLEDIQPDRHVLAAVAEYSELGYTIALDDFIYREELEPLIDLADIVKVEFPAIPSNELADHISKLRDRGIQTILAEKIETQEEFERCRELGCDLFQGYFFCKPQVISGRRVNSNIASVVRLLSALQDPDITTERVEEVIQTDANLSYKLLQFVNSANAATRRRIDSLRQATALMGIQRLRSLVSMMLLSNVDETKPNELINIALMRAKMCELLAIQAGEDRPERFYTLGLFSTLDALLDQPMSEIVKMLPLTNDTNDALLNRSGTLGDVLSCVINYESGNVTTLANVNRAQVAQTYEETLQWLTTNSLRA</sequence>
<dbReference type="InterPro" id="IPR035919">
    <property type="entry name" value="EAL_sf"/>
</dbReference>
<evidence type="ECO:0000313" key="3">
    <source>
        <dbReference type="EMBL" id="TWU04979.1"/>
    </source>
</evidence>
<dbReference type="InterPro" id="IPR052340">
    <property type="entry name" value="RNase_Y/CdgJ"/>
</dbReference>
<dbReference type="InterPro" id="IPR013976">
    <property type="entry name" value="HDOD"/>
</dbReference>
<evidence type="ECO:0000259" key="1">
    <source>
        <dbReference type="PROSITE" id="PS50883"/>
    </source>
</evidence>
<keyword evidence="4" id="KW-1185">Reference proteome</keyword>
<dbReference type="PIRSF" id="PIRSF003180">
    <property type="entry name" value="DiGMPpdiest_YuxH"/>
    <property type="match status" value="1"/>
</dbReference>
<dbReference type="SUPFAM" id="SSF109604">
    <property type="entry name" value="HD-domain/PDEase-like"/>
    <property type="match status" value="1"/>
</dbReference>
<dbReference type="AlphaFoldDB" id="A0A5C6B0J4"/>
<evidence type="ECO:0000259" key="2">
    <source>
        <dbReference type="PROSITE" id="PS51833"/>
    </source>
</evidence>
<dbReference type="Gene3D" id="3.20.20.450">
    <property type="entry name" value="EAL domain"/>
    <property type="match status" value="1"/>
</dbReference>
<dbReference type="SMART" id="SM00052">
    <property type="entry name" value="EAL"/>
    <property type="match status" value="1"/>
</dbReference>
<dbReference type="Pfam" id="PF00563">
    <property type="entry name" value="EAL"/>
    <property type="match status" value="1"/>
</dbReference>
<dbReference type="InterPro" id="IPR001633">
    <property type="entry name" value="EAL_dom"/>
</dbReference>
<dbReference type="SUPFAM" id="SSF141868">
    <property type="entry name" value="EAL domain-like"/>
    <property type="match status" value="1"/>
</dbReference>
<dbReference type="Proteomes" id="UP000320176">
    <property type="component" value="Unassembled WGS sequence"/>
</dbReference>
<dbReference type="InterPro" id="IPR014408">
    <property type="entry name" value="dGMP_Pdiesterase_EAL/HD-GYP"/>
</dbReference>